<dbReference type="OrthoDB" id="7426030at2"/>
<accession>A0A4T3F2H1</accession>
<proteinExistence type="predicted"/>
<evidence type="ECO:0000259" key="1">
    <source>
        <dbReference type="Pfam" id="PF10108"/>
    </source>
</evidence>
<comment type="caution">
    <text evidence="2">The sequence shown here is derived from an EMBL/GenBank/DDBJ whole genome shotgun (WGS) entry which is preliminary data.</text>
</comment>
<sequence>MTDQSMAFETSLEAQARLFCERNAGSEQKAKRFLVLDLEYEYDRSRYDAYYVAEGRGAEDSIRWAFHRVRAASWLPITFQAGKAEVEFGKSVTLTADDHHETEIVEAVFAQLDALPDAAVVTWGGECKDIPVLRRTAAEFGLVLPTSLRDLHPFARSRIDLCNEVAGRAANVHLPEYAAATSIPAKPSPSKDIGELVCQGKWDLVEEQCRADVLTTAIILLRHLQSRAEIEVNMAQALEALIAAASEAAPQSSFVDRTLRLWVKGIVARSKLRGLVPQMAA</sequence>
<dbReference type="InterPro" id="IPR012337">
    <property type="entry name" value="RNaseH-like_sf"/>
</dbReference>
<dbReference type="RefSeq" id="WP_136693515.1">
    <property type="nucleotide sequence ID" value="NZ_SSHH01000002.1"/>
</dbReference>
<evidence type="ECO:0000313" key="3">
    <source>
        <dbReference type="Proteomes" id="UP000309389"/>
    </source>
</evidence>
<dbReference type="AlphaFoldDB" id="A0A4T3F2H1"/>
<dbReference type="Proteomes" id="UP000309389">
    <property type="component" value="Unassembled WGS sequence"/>
</dbReference>
<protein>
    <recommendedName>
        <fullName evidence="1">Predicted 3'-5' exonuclease PolB-like domain-containing protein</fullName>
    </recommendedName>
</protein>
<evidence type="ECO:0000313" key="2">
    <source>
        <dbReference type="EMBL" id="TIX50495.1"/>
    </source>
</evidence>
<dbReference type="EMBL" id="SSHH01000002">
    <property type="protein sequence ID" value="TIX50495.1"/>
    <property type="molecule type" value="Genomic_DNA"/>
</dbReference>
<organism evidence="2 3">
    <name type="scientific">Alteraurantiacibacter aquimixticola</name>
    <dbReference type="NCBI Taxonomy" id="2489173"/>
    <lineage>
        <taxon>Bacteria</taxon>
        <taxon>Pseudomonadati</taxon>
        <taxon>Pseudomonadota</taxon>
        <taxon>Alphaproteobacteria</taxon>
        <taxon>Sphingomonadales</taxon>
        <taxon>Erythrobacteraceae</taxon>
        <taxon>Alteraurantiacibacter</taxon>
    </lineage>
</organism>
<feature type="domain" description="Predicted 3'-5' exonuclease PolB-like" evidence="1">
    <location>
        <begin position="63"/>
        <end position="246"/>
    </location>
</feature>
<keyword evidence="3" id="KW-1185">Reference proteome</keyword>
<name>A0A4T3F2H1_9SPHN</name>
<dbReference type="InterPro" id="IPR019288">
    <property type="entry name" value="3'-5'_exonuclease_PolB-like"/>
</dbReference>
<reference evidence="2 3" key="1">
    <citation type="submission" date="2019-04" db="EMBL/GenBank/DDBJ databases">
        <title>Altererythrobacter aquimixticola sp. nov., isolated from sediment of junction between the ocean and a freshwater spring.</title>
        <authorList>
            <person name="Yoon J.-H."/>
        </authorList>
    </citation>
    <scope>NUCLEOTIDE SEQUENCE [LARGE SCALE GENOMIC DNA]</scope>
    <source>
        <strain evidence="2 3">SSKS-13</strain>
    </source>
</reference>
<dbReference type="Pfam" id="PF10108">
    <property type="entry name" value="DNA_pol_B_exo2"/>
    <property type="match status" value="1"/>
</dbReference>
<dbReference type="SUPFAM" id="SSF53098">
    <property type="entry name" value="Ribonuclease H-like"/>
    <property type="match status" value="1"/>
</dbReference>
<gene>
    <name evidence="2" type="ORF">E5222_09505</name>
</gene>